<comment type="caution">
    <text evidence="1">The sequence shown here is derived from an EMBL/GenBank/DDBJ whole genome shotgun (WGS) entry which is preliminary data.</text>
</comment>
<reference evidence="1 2" key="1">
    <citation type="journal article" date="2018" name="Biotechnol. Adv.">
        <title>Improved genomic resources and new bioinformatic workflow for the carcinogenic parasite Clonorchis sinensis: Biotechnological implications.</title>
        <authorList>
            <person name="Wang D."/>
            <person name="Korhonen P.K."/>
            <person name="Gasser R.B."/>
            <person name="Young N.D."/>
        </authorList>
    </citation>
    <scope>NUCLEOTIDE SEQUENCE [LARGE SCALE GENOMIC DNA]</scope>
    <source>
        <strain evidence="1">Cs-k2</strain>
    </source>
</reference>
<protein>
    <submittedName>
        <fullName evidence="1">Uncharacterized protein</fullName>
    </submittedName>
</protein>
<dbReference type="InParanoid" id="A0A419Q968"/>
<dbReference type="AlphaFoldDB" id="A0A419Q968"/>
<name>A0A419Q968_CLOSI</name>
<evidence type="ECO:0000313" key="1">
    <source>
        <dbReference type="EMBL" id="KAG5452604.1"/>
    </source>
</evidence>
<gene>
    <name evidence="1" type="ORF">CSKR_100455</name>
</gene>
<proteinExistence type="predicted"/>
<keyword evidence="2" id="KW-1185">Reference proteome</keyword>
<sequence length="258" mass="29787">MQMSVFLENSPIWIQVEHKQLEHEAAWCSTFSCLETSQTRDSAGFQVSLSQNQICLQMCVFIDHKTSFFSRSKWGHFGERLVLYTVYTVNTPTYQYQAYINISKQTDIVLFTEELVYATGRSLYPIGFGSADFINWGNFAHGFDLLCTLERCTLSEETHREIRLESSRFFVFYSNTSLVRRQQQPYTGSPTRMTRQQFIFLFPGWCSSLSSKPAVKRILHLQGPIPAAYENERCNEQFDGIGSIFLVLETIELTGLNH</sequence>
<dbReference type="Proteomes" id="UP000286415">
    <property type="component" value="Unassembled WGS sequence"/>
</dbReference>
<evidence type="ECO:0000313" key="2">
    <source>
        <dbReference type="Proteomes" id="UP000286415"/>
    </source>
</evidence>
<organism evidence="1 2">
    <name type="scientific">Clonorchis sinensis</name>
    <name type="common">Chinese liver fluke</name>
    <dbReference type="NCBI Taxonomy" id="79923"/>
    <lineage>
        <taxon>Eukaryota</taxon>
        <taxon>Metazoa</taxon>
        <taxon>Spiralia</taxon>
        <taxon>Lophotrochozoa</taxon>
        <taxon>Platyhelminthes</taxon>
        <taxon>Trematoda</taxon>
        <taxon>Digenea</taxon>
        <taxon>Opisthorchiida</taxon>
        <taxon>Opisthorchiata</taxon>
        <taxon>Opisthorchiidae</taxon>
        <taxon>Clonorchis</taxon>
    </lineage>
</organism>
<dbReference type="EMBL" id="NIRI02000042">
    <property type="protein sequence ID" value="KAG5452604.1"/>
    <property type="molecule type" value="Genomic_DNA"/>
</dbReference>
<accession>A0A419Q968</accession>
<reference evidence="1 2" key="2">
    <citation type="journal article" date="2021" name="Genomics">
        <title>High-quality reference genome for Clonorchis sinensis.</title>
        <authorList>
            <person name="Young N.D."/>
            <person name="Stroehlein A.J."/>
            <person name="Kinkar L."/>
            <person name="Wang T."/>
            <person name="Sohn W.M."/>
            <person name="Chang B.C.H."/>
            <person name="Kaur P."/>
            <person name="Weisz D."/>
            <person name="Dudchenko O."/>
            <person name="Aiden E.L."/>
            <person name="Korhonen P.K."/>
            <person name="Gasser R.B."/>
        </authorList>
    </citation>
    <scope>NUCLEOTIDE SEQUENCE [LARGE SCALE GENOMIC DNA]</scope>
    <source>
        <strain evidence="1">Cs-k2</strain>
    </source>
</reference>